<reference evidence="1" key="1">
    <citation type="journal article" date="2023" name="Mol. Phylogenet. Evol.">
        <title>Genome-scale phylogeny and comparative genomics of the fungal order Sordariales.</title>
        <authorList>
            <person name="Hensen N."/>
            <person name="Bonometti L."/>
            <person name="Westerberg I."/>
            <person name="Brannstrom I.O."/>
            <person name="Guillou S."/>
            <person name="Cros-Aarteil S."/>
            <person name="Calhoun S."/>
            <person name="Haridas S."/>
            <person name="Kuo A."/>
            <person name="Mondo S."/>
            <person name="Pangilinan J."/>
            <person name="Riley R."/>
            <person name="LaButti K."/>
            <person name="Andreopoulos B."/>
            <person name="Lipzen A."/>
            <person name="Chen C."/>
            <person name="Yan M."/>
            <person name="Daum C."/>
            <person name="Ng V."/>
            <person name="Clum A."/>
            <person name="Steindorff A."/>
            <person name="Ohm R.A."/>
            <person name="Martin F."/>
            <person name="Silar P."/>
            <person name="Natvig D.O."/>
            <person name="Lalanne C."/>
            <person name="Gautier V."/>
            <person name="Ament-Velasquez S.L."/>
            <person name="Kruys A."/>
            <person name="Hutchinson M.I."/>
            <person name="Powell A.J."/>
            <person name="Barry K."/>
            <person name="Miller A.N."/>
            <person name="Grigoriev I.V."/>
            <person name="Debuchy R."/>
            <person name="Gladieux P."/>
            <person name="Hiltunen Thoren M."/>
            <person name="Johannesson H."/>
        </authorList>
    </citation>
    <scope>NUCLEOTIDE SEQUENCE</scope>
    <source>
        <strain evidence="1">CBS 103.79</strain>
    </source>
</reference>
<dbReference type="AlphaFoldDB" id="A0AAN6RNH5"/>
<dbReference type="EMBL" id="MU856250">
    <property type="protein sequence ID" value="KAK3897155.1"/>
    <property type="molecule type" value="Genomic_DNA"/>
</dbReference>
<gene>
    <name evidence="1" type="ORF">C8A05DRAFT_39298</name>
</gene>
<dbReference type="Proteomes" id="UP001303889">
    <property type="component" value="Unassembled WGS sequence"/>
</dbReference>
<name>A0AAN6RNH5_9PEZI</name>
<sequence length="340" mass="38587">MKQPTTESVQASLSASTLAVPNLAALTSLCRTLRRISFLAEAYVAAQLRWFGADGPGADGPDRAAAAATAPLSRTEWLRVLRAFYRRQIVSNAYAPTERYEFNNRQHWEVEDVAAFSCTYNTDPRFQQGLLGAFEPWEMQQIDHADHFVTRLCVALRLPSREAQDSDEQAAEYYLGRPRPSPRADEPTPIAELEFGPLFSGVERLVRHLWDHPGLASAALRNLPPPEGGARPWGPTPYALNPLCAAWQHSQHEEMLDPARDELEHEQNRTEFAGDALDRVPFGWLDALDGYYATWFGEALYDIPWAALYPETLQERRVKTEVWRSTGLAFWDFDRMRNRP</sequence>
<evidence type="ECO:0000313" key="1">
    <source>
        <dbReference type="EMBL" id="KAK3897155.1"/>
    </source>
</evidence>
<comment type="caution">
    <text evidence="1">The sequence shown here is derived from an EMBL/GenBank/DDBJ whole genome shotgun (WGS) entry which is preliminary data.</text>
</comment>
<proteinExistence type="predicted"/>
<protein>
    <submittedName>
        <fullName evidence="1">Uncharacterized protein</fullName>
    </submittedName>
</protein>
<accession>A0AAN6RNH5</accession>
<keyword evidence="2" id="KW-1185">Reference proteome</keyword>
<evidence type="ECO:0000313" key="2">
    <source>
        <dbReference type="Proteomes" id="UP001303889"/>
    </source>
</evidence>
<organism evidence="1 2">
    <name type="scientific">Staphylotrichum tortipilum</name>
    <dbReference type="NCBI Taxonomy" id="2831512"/>
    <lineage>
        <taxon>Eukaryota</taxon>
        <taxon>Fungi</taxon>
        <taxon>Dikarya</taxon>
        <taxon>Ascomycota</taxon>
        <taxon>Pezizomycotina</taxon>
        <taxon>Sordariomycetes</taxon>
        <taxon>Sordariomycetidae</taxon>
        <taxon>Sordariales</taxon>
        <taxon>Chaetomiaceae</taxon>
        <taxon>Staphylotrichum</taxon>
    </lineage>
</organism>
<reference evidence="1" key="2">
    <citation type="submission" date="2023-05" db="EMBL/GenBank/DDBJ databases">
        <authorList>
            <consortium name="Lawrence Berkeley National Laboratory"/>
            <person name="Steindorff A."/>
            <person name="Hensen N."/>
            <person name="Bonometti L."/>
            <person name="Westerberg I."/>
            <person name="Brannstrom I.O."/>
            <person name="Guillou S."/>
            <person name="Cros-Aarteil S."/>
            <person name="Calhoun S."/>
            <person name="Haridas S."/>
            <person name="Kuo A."/>
            <person name="Mondo S."/>
            <person name="Pangilinan J."/>
            <person name="Riley R."/>
            <person name="Labutti K."/>
            <person name="Andreopoulos B."/>
            <person name="Lipzen A."/>
            <person name="Chen C."/>
            <person name="Yanf M."/>
            <person name="Daum C."/>
            <person name="Ng V."/>
            <person name="Clum A."/>
            <person name="Ohm R."/>
            <person name="Martin F."/>
            <person name="Silar P."/>
            <person name="Natvig D."/>
            <person name="Lalanne C."/>
            <person name="Gautier V."/>
            <person name="Ament-Velasquez S.L."/>
            <person name="Kruys A."/>
            <person name="Hutchinson M.I."/>
            <person name="Powell A.J."/>
            <person name="Barry K."/>
            <person name="Miller A.N."/>
            <person name="Grigoriev I.V."/>
            <person name="Debuchy R."/>
            <person name="Gladieux P."/>
            <person name="Thoren M.H."/>
            <person name="Johannesson H."/>
        </authorList>
    </citation>
    <scope>NUCLEOTIDE SEQUENCE</scope>
    <source>
        <strain evidence="1">CBS 103.79</strain>
    </source>
</reference>